<dbReference type="AlphaFoldDB" id="F9D2U9"/>
<proteinExistence type="predicted"/>
<evidence type="ECO:0000256" key="1">
    <source>
        <dbReference type="SAM" id="MobiDB-lite"/>
    </source>
</evidence>
<dbReference type="EMBL" id="AFPW01000015">
    <property type="protein sequence ID" value="EGQ15416.1"/>
    <property type="molecule type" value="Genomic_DNA"/>
</dbReference>
<feature type="compositionally biased region" description="Gly residues" evidence="1">
    <location>
        <begin position="35"/>
        <end position="47"/>
    </location>
</feature>
<sequence>MGFWTTGERAQSWEVAARRPVGIANLWELQQQGGMAPGVGAGGGGQWARGRPAAEEQQRQGVHG</sequence>
<feature type="region of interest" description="Disordered" evidence="1">
    <location>
        <begin position="34"/>
        <end position="64"/>
    </location>
</feature>
<reference evidence="2 3" key="1">
    <citation type="submission" date="2011-04" db="EMBL/GenBank/DDBJ databases">
        <authorList>
            <person name="Muzny D."/>
            <person name="Qin X."/>
            <person name="Deng J."/>
            <person name="Jiang H."/>
            <person name="Liu Y."/>
            <person name="Qu J."/>
            <person name="Song X.-Z."/>
            <person name="Zhang L."/>
            <person name="Thornton R."/>
            <person name="Coyle M."/>
            <person name="Francisco L."/>
            <person name="Jackson L."/>
            <person name="Javaid M."/>
            <person name="Korchina V."/>
            <person name="Kovar C."/>
            <person name="Mata R."/>
            <person name="Mathew T."/>
            <person name="Ngo R."/>
            <person name="Nguyen L."/>
            <person name="Nguyen N."/>
            <person name="Okwuonu G."/>
            <person name="Ongeri F."/>
            <person name="Pham C."/>
            <person name="Simmons D."/>
            <person name="Wilczek-Boney K."/>
            <person name="Hale W."/>
            <person name="Jakkamsetti A."/>
            <person name="Pham P."/>
            <person name="Ruth R."/>
            <person name="San Lucas F."/>
            <person name="Warren J."/>
            <person name="Zhang J."/>
            <person name="Zhao Z."/>
            <person name="Zhou C."/>
            <person name="Zhu D."/>
            <person name="Lee S."/>
            <person name="Bess C."/>
            <person name="Blankenburg K."/>
            <person name="Forbes L."/>
            <person name="Fu Q."/>
            <person name="Gubbala S."/>
            <person name="Hirani K."/>
            <person name="Jayaseelan J.C."/>
            <person name="Lara F."/>
            <person name="Munidasa M."/>
            <person name="Palculict T."/>
            <person name="Patil S."/>
            <person name="Pu L.-L."/>
            <person name="Saada N."/>
            <person name="Tang L."/>
            <person name="Weissenberger G."/>
            <person name="Zhu Y."/>
            <person name="Hemphill L."/>
            <person name="Shang Y."/>
            <person name="Youmans B."/>
            <person name="Ayvaz T."/>
            <person name="Ross M."/>
            <person name="Santibanez J."/>
            <person name="Aqrawi P."/>
            <person name="Gross S."/>
            <person name="Joshi V."/>
            <person name="Fowler G."/>
            <person name="Nazareth L."/>
            <person name="Reid J."/>
            <person name="Worley K."/>
            <person name="Petrosino J."/>
            <person name="Highlander S."/>
            <person name="Gibbs R."/>
        </authorList>
    </citation>
    <scope>NUCLEOTIDE SEQUENCE [LARGE SCALE GENOMIC DNA]</scope>
    <source>
        <strain evidence="2 3">DSM 3688</strain>
    </source>
</reference>
<evidence type="ECO:0000313" key="3">
    <source>
        <dbReference type="Proteomes" id="UP000007820"/>
    </source>
</evidence>
<comment type="caution">
    <text evidence="2">The sequence shown here is derived from an EMBL/GenBank/DDBJ whole genome shotgun (WGS) entry which is preliminary data.</text>
</comment>
<dbReference type="Proteomes" id="UP000007820">
    <property type="component" value="Unassembled WGS sequence"/>
</dbReference>
<accession>F9D2U9</accession>
<dbReference type="GO" id="GO:0004523">
    <property type="term" value="F:RNA-DNA hybrid ribonuclease activity"/>
    <property type="evidence" value="ECO:0007669"/>
    <property type="project" value="UniProtKB-EC"/>
</dbReference>
<name>F9D2U9_PREDD</name>
<dbReference type="EC" id="3.1.26.4" evidence="2"/>
<organism evidence="2 3">
    <name type="scientific">Prevotella dentalis (strain ATCC 49559 / DSM 3688 / JCM 13448 / NCTC 12043 / ES 2772)</name>
    <name type="common">Mitsuokella dentalis</name>
    <dbReference type="NCBI Taxonomy" id="908937"/>
    <lineage>
        <taxon>Bacteria</taxon>
        <taxon>Pseudomonadati</taxon>
        <taxon>Bacteroidota</taxon>
        <taxon>Bacteroidia</taxon>
        <taxon>Bacteroidales</taxon>
        <taxon>Prevotellaceae</taxon>
        <taxon>Prevotella</taxon>
    </lineage>
</organism>
<gene>
    <name evidence="2" type="primary">rnhA2</name>
    <name evidence="2" type="ORF">HMPREF9136_1177</name>
</gene>
<evidence type="ECO:0000313" key="2">
    <source>
        <dbReference type="EMBL" id="EGQ15416.1"/>
    </source>
</evidence>
<keyword evidence="2" id="KW-0378">Hydrolase</keyword>
<protein>
    <submittedName>
        <fullName evidence="2">Ribonuclease H</fullName>
        <ecNumber evidence="2">3.1.26.4</ecNumber>
    </submittedName>
</protein>